<sequence length="366" mass="41318">MSVSDTTSAGMEEDRQDNEGADQASSREPDARKIVNSYITKQNVVHFIKLQELREKGWQNPEADTVFAKQRNVADKPSEATAAHFFRLMKDIAADMTRSCGAFDLSRVEGPSTVLDTCFAPGGFAQYLLDEGHVSSIKAFTLPPDIGGHKIFAKDPKLHVEEIDVTMLAGEMGLTAADVPPSHPDAANFVYKNMIDECEKFDLVICDGMVLRTHTRHLYRESSEGCRLSSVQFYMALQHIKAGGTMVVLLHKPEAFYNVKLMHRFSQFSQVTLFKPKRAHAHRSSFYMVAKNIQPDHDAVTEILTNCKETWRVATFGTEEEFRAFVWHRPEDAQALMEVFGERFIGLAKKVWRIQCHALAKKSWTV</sequence>
<dbReference type="OrthoDB" id="417125at2759"/>
<dbReference type="InterPro" id="IPR029063">
    <property type="entry name" value="SAM-dependent_MTases_sf"/>
</dbReference>
<dbReference type="Proteomes" id="UP000028045">
    <property type="component" value="Unassembled WGS sequence"/>
</dbReference>
<proteinExistence type="predicted"/>
<dbReference type="SUPFAM" id="SSF53335">
    <property type="entry name" value="S-adenosyl-L-methionine-dependent methyltransferases"/>
    <property type="match status" value="1"/>
</dbReference>
<evidence type="ECO:0000256" key="1">
    <source>
        <dbReference type="SAM" id="MobiDB-lite"/>
    </source>
</evidence>
<evidence type="ECO:0000259" key="2">
    <source>
        <dbReference type="Pfam" id="PF01728"/>
    </source>
</evidence>
<feature type="domain" description="Ribosomal RNA methyltransferase FtsJ" evidence="2">
    <location>
        <begin position="112"/>
        <end position="292"/>
    </location>
</feature>
<evidence type="ECO:0000313" key="4">
    <source>
        <dbReference type="Proteomes" id="UP000028045"/>
    </source>
</evidence>
<feature type="region of interest" description="Disordered" evidence="1">
    <location>
        <begin position="1"/>
        <end position="30"/>
    </location>
</feature>
<gene>
    <name evidence="3" type="ORF">S7711_01815</name>
</gene>
<dbReference type="HOGENOM" id="CLU_043071_0_0_1"/>
<dbReference type="AlphaFoldDB" id="A0A084AJ20"/>
<dbReference type="Pfam" id="PF01728">
    <property type="entry name" value="FtsJ"/>
    <property type="match status" value="1"/>
</dbReference>
<evidence type="ECO:0000313" key="3">
    <source>
        <dbReference type="EMBL" id="KEY65299.1"/>
    </source>
</evidence>
<dbReference type="EMBL" id="KL648706">
    <property type="protein sequence ID" value="KEY65299.1"/>
    <property type="molecule type" value="Genomic_DNA"/>
</dbReference>
<keyword evidence="4" id="KW-1185">Reference proteome</keyword>
<accession>A0A084AJ20</accession>
<organism evidence="3 4">
    <name type="scientific">Stachybotrys chartarum (strain CBS 109288 / IBT 7711)</name>
    <name type="common">Toxic black mold</name>
    <name type="synonym">Stilbospora chartarum</name>
    <dbReference type="NCBI Taxonomy" id="1280523"/>
    <lineage>
        <taxon>Eukaryota</taxon>
        <taxon>Fungi</taxon>
        <taxon>Dikarya</taxon>
        <taxon>Ascomycota</taxon>
        <taxon>Pezizomycotina</taxon>
        <taxon>Sordariomycetes</taxon>
        <taxon>Hypocreomycetidae</taxon>
        <taxon>Hypocreales</taxon>
        <taxon>Stachybotryaceae</taxon>
        <taxon>Stachybotrys</taxon>
    </lineage>
</organism>
<dbReference type="Gene3D" id="3.40.50.150">
    <property type="entry name" value="Vaccinia Virus protein VP39"/>
    <property type="match status" value="1"/>
</dbReference>
<protein>
    <recommendedName>
        <fullName evidence="2">Ribosomal RNA methyltransferase FtsJ domain-containing protein</fullName>
    </recommendedName>
</protein>
<reference evidence="3 4" key="1">
    <citation type="journal article" date="2014" name="BMC Genomics">
        <title>Comparative genome sequencing reveals chemotype-specific gene clusters in the toxigenic black mold Stachybotrys.</title>
        <authorList>
            <person name="Semeiks J."/>
            <person name="Borek D."/>
            <person name="Otwinowski Z."/>
            <person name="Grishin N.V."/>
        </authorList>
    </citation>
    <scope>NUCLEOTIDE SEQUENCE [LARGE SCALE GENOMIC DNA]</scope>
    <source>
        <strain evidence="4">CBS 109288 / IBT 7711</strain>
    </source>
</reference>
<name>A0A084AJ20_STACB</name>
<dbReference type="InterPro" id="IPR002877">
    <property type="entry name" value="RNA_MeTrfase_FtsJ_dom"/>
</dbReference>
<dbReference type="GO" id="GO:0008168">
    <property type="term" value="F:methyltransferase activity"/>
    <property type="evidence" value="ECO:0007669"/>
    <property type="project" value="InterPro"/>
</dbReference>
<dbReference type="GO" id="GO:0032259">
    <property type="term" value="P:methylation"/>
    <property type="evidence" value="ECO:0007669"/>
    <property type="project" value="InterPro"/>
</dbReference>